<feature type="compositionally biased region" description="Basic and acidic residues" evidence="17">
    <location>
        <begin position="553"/>
        <end position="576"/>
    </location>
</feature>
<dbReference type="Proteomes" id="UP000007110">
    <property type="component" value="Unassembled WGS sequence"/>
</dbReference>
<feature type="region of interest" description="Disordered" evidence="17">
    <location>
        <begin position="496"/>
        <end position="586"/>
    </location>
</feature>
<dbReference type="GeneID" id="373483"/>
<dbReference type="OrthoDB" id="2127281at2759"/>
<keyword evidence="5" id="KW-0633">Potassium transport</keyword>
<dbReference type="FunFam" id="1.20.1420.30:FF:000009">
    <property type="entry name" value="sodium/potassium/calcium exchanger 5 isoform X2"/>
    <property type="match status" value="1"/>
</dbReference>
<dbReference type="Gene3D" id="1.20.1420.30">
    <property type="entry name" value="NCX, central ion-binding region"/>
    <property type="match status" value="2"/>
</dbReference>
<keyword evidence="7 18" id="KW-0812">Transmembrane</keyword>
<keyword evidence="15 18" id="KW-0472">Membrane</keyword>
<dbReference type="InterPro" id="IPR044880">
    <property type="entry name" value="NCX_ion-bd_dom_sf"/>
</dbReference>
<feature type="transmembrane region" description="Helical" evidence="18">
    <location>
        <begin position="193"/>
        <end position="214"/>
    </location>
</feature>
<feature type="transmembrane region" description="Helical" evidence="18">
    <location>
        <begin position="163"/>
        <end position="187"/>
    </location>
</feature>
<evidence type="ECO:0000256" key="2">
    <source>
        <dbReference type="ARBA" id="ARBA00005364"/>
    </source>
</evidence>
<proteinExistence type="inferred from homology"/>
<keyword evidence="11" id="KW-0630">Potassium</keyword>
<evidence type="ECO:0000256" key="11">
    <source>
        <dbReference type="ARBA" id="ARBA00022958"/>
    </source>
</evidence>
<evidence type="ECO:0000256" key="9">
    <source>
        <dbReference type="ARBA" id="ARBA00022837"/>
    </source>
</evidence>
<reference evidence="21" key="1">
    <citation type="submission" date="2015-02" db="EMBL/GenBank/DDBJ databases">
        <title>Genome sequencing for Strongylocentrotus purpuratus.</title>
        <authorList>
            <person name="Murali S."/>
            <person name="Liu Y."/>
            <person name="Vee V."/>
            <person name="English A."/>
            <person name="Wang M."/>
            <person name="Skinner E."/>
            <person name="Han Y."/>
            <person name="Muzny D.M."/>
            <person name="Worley K.C."/>
            <person name="Gibbs R.A."/>
        </authorList>
    </citation>
    <scope>NUCLEOTIDE SEQUENCE</scope>
</reference>
<feature type="transmembrane region" description="Helical" evidence="18">
    <location>
        <begin position="616"/>
        <end position="633"/>
    </location>
</feature>
<evidence type="ECO:0000313" key="21">
    <source>
        <dbReference type="Proteomes" id="UP000007110"/>
    </source>
</evidence>
<keyword evidence="16" id="KW-0739">Sodium transport</keyword>
<keyword evidence="4" id="KW-0050">Antiport</keyword>
<feature type="region of interest" description="Disordered" evidence="17">
    <location>
        <begin position="388"/>
        <end position="432"/>
    </location>
</feature>
<keyword evidence="12 18" id="KW-1133">Transmembrane helix</keyword>
<evidence type="ECO:0000256" key="10">
    <source>
        <dbReference type="ARBA" id="ARBA00022847"/>
    </source>
</evidence>
<evidence type="ECO:0000256" key="7">
    <source>
        <dbReference type="ARBA" id="ARBA00022692"/>
    </source>
</evidence>
<keyword evidence="10" id="KW-0769">Symport</keyword>
<dbReference type="GO" id="GO:0015293">
    <property type="term" value="F:symporter activity"/>
    <property type="evidence" value="ECO:0007669"/>
    <property type="project" value="UniProtKB-KW"/>
</dbReference>
<feature type="compositionally biased region" description="Low complexity" evidence="17">
    <location>
        <begin position="418"/>
        <end position="432"/>
    </location>
</feature>
<evidence type="ECO:0000256" key="8">
    <source>
        <dbReference type="ARBA" id="ARBA00022729"/>
    </source>
</evidence>
<accession>A0A7M7NIQ2</accession>
<keyword evidence="8" id="KW-0732">Signal</keyword>
<sequence>MKGNEHAIRTMQSHEIAVQSEPVRRTGRLRKPPWRHRVGLGGRDKSKIGTLNKQWLSRTSIVVAFFLISSILYITSNRASDMQDKYQSDGNMGRSLLSNESGGHVRPPWETCSFESVNQPVLWVIFYAIFVIILFIAIAIICDDFFVPSLEVISETLSLSEDVAGATFMAAGSSAPELFTAVIGVAFESDVGVGTIVGSAVFNILIIIALTAALAGQVLNLDWRPLARDSFFYGLSLVCFIVFSWDTEFTWWESLILVILYVIYLILMKVNPIIMDKTKHITCGGFCRNEVAPLDAEAGEAVGETAVQTVTDGPENPGQNGTANGNALPRKLPPLQAHELSEENRKISVLSNQSLAVPGNNHIFHHVKHGELSSNFTSSSYDLRKLTRDTDSRLGSRPNSAHSTALSSRPDSQASLVNNNNTNINGDVNANNNNIPMVTKTNGSIGNHQNGVVPTVVASDGRMNGDLVVGDMESLGGDSQGDFGSQTQLLSVPGKGNAMIMRDNDSGIHSAHGNTPVIPESSSDPSSDSSDPKRRQSLVDGLNHPHHHHHHHDEHDGDHKPHAQGEKEEEEDKKSEDSEEEPTLRPLPCLPAINMYYPDKEILESTCGCLRYSLKWLLFVISFPFMCAFSWTIPNCSVPRLRKWYVASFLLSIFWIAALSFGMVTLVVKIGCILNISDYTMGLVIVAVGTSVPDALSSILVARDGYGDMAVSNAIGSNVFDINLGIGLPYLIRIAINGGTNIALLNPADQLRFDDGAFGPIPPHAKFGFILLLILLFTILAFTAVRFRLNAVIGVSFAIMYVLFMVYAFVQEIVCDGGC</sequence>
<dbReference type="GO" id="GO:0006874">
    <property type="term" value="P:intracellular calcium ion homeostasis"/>
    <property type="evidence" value="ECO:0000318"/>
    <property type="project" value="GO_Central"/>
</dbReference>
<dbReference type="Pfam" id="PF01699">
    <property type="entry name" value="Na_Ca_ex"/>
    <property type="match status" value="2"/>
</dbReference>
<evidence type="ECO:0000256" key="13">
    <source>
        <dbReference type="ARBA" id="ARBA00023053"/>
    </source>
</evidence>
<dbReference type="CTD" id="373483"/>
<dbReference type="RefSeq" id="XP_030837210.1">
    <property type="nucleotide sequence ID" value="XM_030981350.1"/>
</dbReference>
<protein>
    <recommendedName>
        <fullName evidence="19">Sodium/calcium exchanger membrane region domain-containing protein</fullName>
    </recommendedName>
</protein>
<evidence type="ECO:0000256" key="3">
    <source>
        <dbReference type="ARBA" id="ARBA00022448"/>
    </source>
</evidence>
<evidence type="ECO:0000313" key="20">
    <source>
        <dbReference type="EnsemblMetazoa" id="XP_030837210"/>
    </source>
</evidence>
<feature type="transmembrane region" description="Helical" evidence="18">
    <location>
        <begin position="121"/>
        <end position="142"/>
    </location>
</feature>
<dbReference type="PANTHER" id="PTHR10846:SF8">
    <property type="entry name" value="INNER MEMBRANE PROTEIN YRBG"/>
    <property type="match status" value="1"/>
</dbReference>
<keyword evidence="6" id="KW-0109">Calcium transport</keyword>
<dbReference type="GO" id="GO:0070588">
    <property type="term" value="P:calcium ion transmembrane transport"/>
    <property type="evidence" value="ECO:0000318"/>
    <property type="project" value="GO_Central"/>
</dbReference>
<feature type="transmembrane region" description="Helical" evidence="18">
    <location>
        <begin position="251"/>
        <end position="270"/>
    </location>
</feature>
<dbReference type="GO" id="GO:0005262">
    <property type="term" value="F:calcium channel activity"/>
    <property type="evidence" value="ECO:0000318"/>
    <property type="project" value="GO_Central"/>
</dbReference>
<feature type="region of interest" description="Disordered" evidence="17">
    <location>
        <begin position="311"/>
        <end position="331"/>
    </location>
</feature>
<feature type="region of interest" description="Disordered" evidence="17">
    <location>
        <begin position="1"/>
        <end position="23"/>
    </location>
</feature>
<comment type="similarity">
    <text evidence="2">Belongs to the Ca(2+):cation antiporter (CaCA) (TC 2.A.19) family. SLC24A subfamily.</text>
</comment>
<evidence type="ECO:0000256" key="17">
    <source>
        <dbReference type="SAM" id="MobiDB-lite"/>
    </source>
</evidence>
<dbReference type="InterPro" id="IPR004481">
    <property type="entry name" value="K/Na/Ca-exchanger"/>
</dbReference>
<evidence type="ECO:0000256" key="15">
    <source>
        <dbReference type="ARBA" id="ARBA00023136"/>
    </source>
</evidence>
<keyword evidence="13" id="KW-0915">Sodium</keyword>
<feature type="domain" description="Sodium/calcium exchanger membrane region" evidence="19">
    <location>
        <begin position="645"/>
        <end position="809"/>
    </location>
</feature>
<dbReference type="NCBIfam" id="TIGR00367">
    <property type="entry name" value="calcium/sodium antiporter"/>
    <property type="match status" value="1"/>
</dbReference>
<evidence type="ECO:0000259" key="19">
    <source>
        <dbReference type="Pfam" id="PF01699"/>
    </source>
</evidence>
<dbReference type="OMA" id="FLREREF"/>
<feature type="transmembrane region" description="Helical" evidence="18">
    <location>
        <begin position="680"/>
        <end position="702"/>
    </location>
</feature>
<dbReference type="GO" id="GO:0005886">
    <property type="term" value="C:plasma membrane"/>
    <property type="evidence" value="ECO:0000318"/>
    <property type="project" value="GO_Central"/>
</dbReference>
<evidence type="ECO:0000256" key="1">
    <source>
        <dbReference type="ARBA" id="ARBA00004141"/>
    </source>
</evidence>
<dbReference type="EnsemblMetazoa" id="XM_030981350">
    <property type="protein sequence ID" value="XP_030837210"/>
    <property type="gene ID" value="GeneID_373483"/>
</dbReference>
<keyword evidence="21" id="KW-1185">Reference proteome</keyword>
<keyword evidence="14" id="KW-0406">Ion transport</keyword>
<dbReference type="InParanoid" id="A0A7M7NIQ2"/>
<evidence type="ECO:0000256" key="6">
    <source>
        <dbReference type="ARBA" id="ARBA00022568"/>
    </source>
</evidence>
<keyword evidence="9" id="KW-0106">Calcium</keyword>
<reference evidence="20" key="2">
    <citation type="submission" date="2021-01" db="UniProtKB">
        <authorList>
            <consortium name="EnsemblMetazoa"/>
        </authorList>
    </citation>
    <scope>IDENTIFICATION</scope>
</reference>
<evidence type="ECO:0000256" key="18">
    <source>
        <dbReference type="SAM" id="Phobius"/>
    </source>
</evidence>
<feature type="transmembrane region" description="Helical" evidence="18">
    <location>
        <begin position="55"/>
        <end position="74"/>
    </location>
</feature>
<evidence type="ECO:0000256" key="16">
    <source>
        <dbReference type="ARBA" id="ARBA00023201"/>
    </source>
</evidence>
<dbReference type="GO" id="GO:0008273">
    <property type="term" value="F:calcium, potassium:sodium antiporter activity"/>
    <property type="evidence" value="ECO:0000318"/>
    <property type="project" value="GO_Central"/>
</dbReference>
<evidence type="ECO:0000256" key="12">
    <source>
        <dbReference type="ARBA" id="ARBA00022989"/>
    </source>
</evidence>
<comment type="subcellular location">
    <subcellularLocation>
        <location evidence="1">Membrane</location>
        <topology evidence="1">Multi-pass membrane protein</topology>
    </subcellularLocation>
</comment>
<dbReference type="AlphaFoldDB" id="A0A7M7NIQ2"/>
<feature type="transmembrane region" description="Helical" evidence="18">
    <location>
        <begin position="645"/>
        <end position="668"/>
    </location>
</feature>
<evidence type="ECO:0000256" key="4">
    <source>
        <dbReference type="ARBA" id="ARBA00022449"/>
    </source>
</evidence>
<feature type="domain" description="Sodium/calcium exchanger membrane region" evidence="19">
    <location>
        <begin position="128"/>
        <end position="268"/>
    </location>
</feature>
<dbReference type="InterPro" id="IPR004837">
    <property type="entry name" value="NaCa_Exmemb"/>
</dbReference>
<feature type="transmembrane region" description="Helical" evidence="18">
    <location>
        <begin position="792"/>
        <end position="810"/>
    </location>
</feature>
<name>A0A7M7NIQ2_STRPU</name>
<evidence type="ECO:0000256" key="5">
    <source>
        <dbReference type="ARBA" id="ARBA00022538"/>
    </source>
</evidence>
<evidence type="ECO:0000256" key="14">
    <source>
        <dbReference type="ARBA" id="ARBA00023065"/>
    </source>
</evidence>
<feature type="transmembrane region" description="Helical" evidence="18">
    <location>
        <begin position="226"/>
        <end position="245"/>
    </location>
</feature>
<organism evidence="20 21">
    <name type="scientific">Strongylocentrotus purpuratus</name>
    <name type="common">Purple sea urchin</name>
    <dbReference type="NCBI Taxonomy" id="7668"/>
    <lineage>
        <taxon>Eukaryota</taxon>
        <taxon>Metazoa</taxon>
        <taxon>Echinodermata</taxon>
        <taxon>Eleutherozoa</taxon>
        <taxon>Echinozoa</taxon>
        <taxon>Echinoidea</taxon>
        <taxon>Euechinoidea</taxon>
        <taxon>Echinacea</taxon>
        <taxon>Camarodonta</taxon>
        <taxon>Echinidea</taxon>
        <taxon>Strongylocentrotidae</taxon>
        <taxon>Strongylocentrotus</taxon>
    </lineage>
</organism>
<keyword evidence="3" id="KW-0813">Transport</keyword>
<dbReference type="PANTHER" id="PTHR10846">
    <property type="entry name" value="SODIUM/POTASSIUM/CALCIUM EXCHANGER"/>
    <property type="match status" value="1"/>
</dbReference>
<dbReference type="FunFam" id="1.20.1420.30:FF:000018">
    <property type="entry name" value="Sodium/potassium/calcium exchanger 2"/>
    <property type="match status" value="1"/>
</dbReference>
<feature type="compositionally biased region" description="Polar residues" evidence="17">
    <location>
        <begin position="397"/>
        <end position="417"/>
    </location>
</feature>
<feature type="transmembrane region" description="Helical" evidence="18">
    <location>
        <begin position="767"/>
        <end position="785"/>
    </location>
</feature>